<dbReference type="Gene3D" id="2.30.30.140">
    <property type="match status" value="1"/>
</dbReference>
<feature type="compositionally biased region" description="Low complexity" evidence="3">
    <location>
        <begin position="116"/>
        <end position="129"/>
    </location>
</feature>
<dbReference type="Gene3D" id="3.30.40.10">
    <property type="entry name" value="Zinc/RING finger domain, C3HC4 (zinc finger)"/>
    <property type="match status" value="1"/>
</dbReference>
<dbReference type="InterPro" id="IPR001487">
    <property type="entry name" value="Bromodomain"/>
</dbReference>
<feature type="compositionally biased region" description="Acidic residues" evidence="3">
    <location>
        <begin position="51"/>
        <end position="61"/>
    </location>
</feature>
<feature type="compositionally biased region" description="Basic and acidic residues" evidence="3">
    <location>
        <begin position="1687"/>
        <end position="1697"/>
    </location>
</feature>
<dbReference type="InterPro" id="IPR053820">
    <property type="entry name" value="MSL3_chromo-like"/>
</dbReference>
<reference evidence="6" key="2">
    <citation type="submission" date="2008-08" db="EMBL/GenBank/DDBJ databases">
        <authorList>
            <consortium name="Diatom Consortium"/>
            <person name="Grigoriev I."/>
            <person name="Grimwood J."/>
            <person name="Kuo A."/>
            <person name="Otillar R.P."/>
            <person name="Salamov A."/>
            <person name="Detter J.C."/>
            <person name="Lindquist E."/>
            <person name="Shapiro H."/>
            <person name="Lucas S."/>
            <person name="Glavina del Rio T."/>
            <person name="Pitluck S."/>
            <person name="Rokhsar D."/>
            <person name="Bowler C."/>
        </authorList>
    </citation>
    <scope>GENOME REANNOTATION</scope>
    <source>
        <strain evidence="6">CCAP 1055/1</strain>
    </source>
</reference>
<dbReference type="PANTHER" id="PTHR47162:SF10">
    <property type="entry name" value="METHYL-CPG-BINDING DOMAIN-CONTAINING PROTEIN 9 ISOFORM X1"/>
    <property type="match status" value="1"/>
</dbReference>
<feature type="compositionally biased region" description="Acidic residues" evidence="3">
    <location>
        <begin position="528"/>
        <end position="545"/>
    </location>
</feature>
<dbReference type="SUPFAM" id="SSF47370">
    <property type="entry name" value="Bromodomain"/>
    <property type="match status" value="1"/>
</dbReference>
<dbReference type="EMBL" id="CM000611">
    <property type="protein sequence ID" value="EEC48528.1"/>
    <property type="molecule type" value="Genomic_DNA"/>
</dbReference>
<dbReference type="HOGENOM" id="CLU_229741_0_0_1"/>
<name>B7FZE5_PHATC</name>
<evidence type="ECO:0000259" key="4">
    <source>
        <dbReference type="PROSITE" id="PS50014"/>
    </source>
</evidence>
<protein>
    <recommendedName>
        <fullName evidence="4">Bromo domain-containing protein</fullName>
    </recommendedName>
</protein>
<dbReference type="PaxDb" id="2850-Phatr45987"/>
<feature type="compositionally biased region" description="Low complexity" evidence="3">
    <location>
        <begin position="138"/>
        <end position="157"/>
    </location>
</feature>
<dbReference type="InterPro" id="IPR013083">
    <property type="entry name" value="Znf_RING/FYVE/PHD"/>
</dbReference>
<dbReference type="InParanoid" id="B7FZE5"/>
<dbReference type="OrthoDB" id="124855at2759"/>
<feature type="region of interest" description="Disordered" evidence="3">
    <location>
        <begin position="1677"/>
        <end position="1697"/>
    </location>
</feature>
<dbReference type="Pfam" id="PF22732">
    <property type="entry name" value="MSL3_chromo-like"/>
    <property type="match status" value="1"/>
</dbReference>
<evidence type="ECO:0000256" key="1">
    <source>
        <dbReference type="ARBA" id="ARBA00023117"/>
    </source>
</evidence>
<feature type="compositionally biased region" description="Acidic residues" evidence="3">
    <location>
        <begin position="19"/>
        <end position="41"/>
    </location>
</feature>
<dbReference type="Gene3D" id="1.20.920.10">
    <property type="entry name" value="Bromodomain-like"/>
    <property type="match status" value="1"/>
</dbReference>
<keyword evidence="6" id="KW-1185">Reference proteome</keyword>
<dbReference type="Pfam" id="PF00439">
    <property type="entry name" value="Bromodomain"/>
    <property type="match status" value="1"/>
</dbReference>
<dbReference type="RefSeq" id="XP_002180337.1">
    <property type="nucleotide sequence ID" value="XM_002180301.1"/>
</dbReference>
<dbReference type="PANTHER" id="PTHR47162">
    <property type="entry name" value="OS02G0192300 PROTEIN"/>
    <property type="match status" value="1"/>
</dbReference>
<feature type="region of interest" description="Disordered" evidence="3">
    <location>
        <begin position="1"/>
        <end position="183"/>
    </location>
</feature>
<dbReference type="InterPro" id="IPR003888">
    <property type="entry name" value="FYrich_N"/>
</dbReference>
<keyword evidence="1 2" id="KW-0103">Bromodomain</keyword>
<dbReference type="InterPro" id="IPR011011">
    <property type="entry name" value="Znf_FYVE_PHD"/>
</dbReference>
<reference evidence="5 6" key="1">
    <citation type="journal article" date="2008" name="Nature">
        <title>The Phaeodactylum genome reveals the evolutionary history of diatom genomes.</title>
        <authorList>
            <person name="Bowler C."/>
            <person name="Allen A.E."/>
            <person name="Badger J.H."/>
            <person name="Grimwood J."/>
            <person name="Jabbari K."/>
            <person name="Kuo A."/>
            <person name="Maheswari U."/>
            <person name="Martens C."/>
            <person name="Maumus F."/>
            <person name="Otillar R.P."/>
            <person name="Rayko E."/>
            <person name="Salamov A."/>
            <person name="Vandepoele K."/>
            <person name="Beszteri B."/>
            <person name="Gruber A."/>
            <person name="Heijde M."/>
            <person name="Katinka M."/>
            <person name="Mock T."/>
            <person name="Valentin K."/>
            <person name="Verret F."/>
            <person name="Berges J.A."/>
            <person name="Brownlee C."/>
            <person name="Cadoret J.P."/>
            <person name="Chiovitti A."/>
            <person name="Choi C.J."/>
            <person name="Coesel S."/>
            <person name="De Martino A."/>
            <person name="Detter J.C."/>
            <person name="Durkin C."/>
            <person name="Falciatore A."/>
            <person name="Fournet J."/>
            <person name="Haruta M."/>
            <person name="Huysman M.J."/>
            <person name="Jenkins B.D."/>
            <person name="Jiroutova K."/>
            <person name="Jorgensen R.E."/>
            <person name="Joubert Y."/>
            <person name="Kaplan A."/>
            <person name="Kroger N."/>
            <person name="Kroth P.G."/>
            <person name="La Roche J."/>
            <person name="Lindquist E."/>
            <person name="Lommer M."/>
            <person name="Martin-Jezequel V."/>
            <person name="Lopez P.J."/>
            <person name="Lucas S."/>
            <person name="Mangogna M."/>
            <person name="McGinnis K."/>
            <person name="Medlin L.K."/>
            <person name="Montsant A."/>
            <person name="Oudot-Le Secq M.P."/>
            <person name="Napoli C."/>
            <person name="Obornik M."/>
            <person name="Parker M.S."/>
            <person name="Petit J.L."/>
            <person name="Porcel B.M."/>
            <person name="Poulsen N."/>
            <person name="Robison M."/>
            <person name="Rychlewski L."/>
            <person name="Rynearson T.A."/>
            <person name="Schmutz J."/>
            <person name="Shapiro H."/>
            <person name="Siaut M."/>
            <person name="Stanley M."/>
            <person name="Sussman M.R."/>
            <person name="Taylor A.R."/>
            <person name="Vardi A."/>
            <person name="von Dassow P."/>
            <person name="Vyverman W."/>
            <person name="Willis A."/>
            <person name="Wyrwicz L.S."/>
            <person name="Rokhsar D.S."/>
            <person name="Weissenbach J."/>
            <person name="Armbrust E.V."/>
            <person name="Green B.R."/>
            <person name="Van de Peer Y."/>
            <person name="Grigoriev I.V."/>
        </authorList>
    </citation>
    <scope>NUCLEOTIDE SEQUENCE [LARGE SCALE GENOMIC DNA]</scope>
    <source>
        <strain evidence="5 6">CCAP 1055/1</strain>
    </source>
</reference>
<proteinExistence type="predicted"/>
<dbReference type="PROSITE" id="PS51542">
    <property type="entry name" value="FYRN"/>
    <property type="match status" value="1"/>
</dbReference>
<feature type="domain" description="Bromo" evidence="4">
    <location>
        <begin position="1283"/>
        <end position="1367"/>
    </location>
</feature>
<evidence type="ECO:0000313" key="5">
    <source>
        <dbReference type="EMBL" id="EEC48528.1"/>
    </source>
</evidence>
<dbReference type="PROSITE" id="PS50014">
    <property type="entry name" value="BROMODOMAIN_2"/>
    <property type="match status" value="1"/>
</dbReference>
<evidence type="ECO:0000256" key="2">
    <source>
        <dbReference type="PROSITE-ProRule" id="PRU00035"/>
    </source>
</evidence>
<dbReference type="GO" id="GO:0005634">
    <property type="term" value="C:nucleus"/>
    <property type="evidence" value="ECO:0007669"/>
    <property type="project" value="InterPro"/>
</dbReference>
<dbReference type="OMA" id="WTWREIA"/>
<dbReference type="InterPro" id="IPR036427">
    <property type="entry name" value="Bromodomain-like_sf"/>
</dbReference>
<sequence>MSDTEEDHYADAMEVEAVAAEDEMSSAEDNADDDEEEEEAIVEAQAVEAHNDDDDVGDDDDHNNNEEFAAVAAPIEDEEDDDDEEEAVAAAVVVDEDEDSNEVDVHTLPPSKPRPTKSSSGAAGGATAKKVNKKKKTAAASTKKSTASNSTTTTQPPSKKKKKKKPEGSSSELAGYAKVPPERLEAGADARAMLRETVPTLPMAVAETQVRSFGHLVLDSPKDAAAHSRFATTSALYPIGFSCDRYEFSPVHGRTLKLRCSILDGRIIKRKQKASGHPVSKIHDGPIFRILWGRGVDEEVDTIDYPFDPKIHAQPVGRKDKSSSSASTTSLGALFLPEPHMRVKVRFDKHQYFGGTVLSVVKPEVTSPKFKKARTASSVAIRIRYDDGSVETIQYPDPDVKLAMPGAENDIDDQGRLELTQIDDKPVMSVVGESPLEAWGKVLTKLGLLDEIMLDMAMDQVVKSRAQGLQEAKQKLEGKFPLPPHHVPRSVTKSPLPDRGSPDSRAASPYPVSSNGDDEGVSTPAMEESNDGEQAVEAEQIDEDREPMSEREKHLREMLQEVTEELEEVEAEERSAAIALADARIHAVGPLLCNPFHDDESGKSQQSSWLATAVRKEKTRMGSTGNRRKVVTALDLLERNDTFYNADIEALIEGLPGSEYCGAYVYQAFRSGGSTLLNRAWIHEAQLRQEKEAIKLLKRSRECEVKEQQEQERAQKKRKREEDRDEKKRQRLEEEDHRRKLRIDERLSKLKLQVEDRLYKEASFQRERAAAVLAKSVSKEFVRRRRAAELVASQSIIEEKNRASIRGADAMVALSAIPPISKIYDEDSVRVWNFMSTFGTFFLERGFIAEIPTLDSLQDAVDCLRGTSRVTAMAADDAVTSLTDLAIALCKPLAASLTRVLFASLIALNPILQKDFGAAFFNEVNATSTKDRKEEEAGDEPTTQPSDLLLPVNSMTWQDIARVSFLSDALGELGYARHEAAHLLRGYRSAGHPNSKEARRLRQAEDNAIALLRQEISSCTDVQKRDPKVPFRIEVPCRPTAAALDLRFFLSNIKSASDKAFYVIHDNLASAIRVLPSLPLDEALLVQSNLEQATNLIQGIAESEHPSKNELKVLRKVRNLCIDSLEKASANKSTNWTWKQRQEATLVLGDGTRTVATRQTMGLLDGLLLCKSEFKELSHRREKYMEDALRLKEEMEREKLKDEDDEDDEDEDDEDDNGESRVEIVAQIDLNHTDSPSDAKELRESTDLPVKIGKETPYDDFCADIPLAPELIRRCLAVLRALAMTGPAEPFHYPVDPQTNPGYYDMVLQPMCLREAGRQLRVAADAHRKARNQHDQSIEAAVAQFGRNIRLIAQNCLSYANAGPTVISAGSELLRIFERLFLDWVLAPDHLLPSLNELDDDRCIDHHPSDEQSTVLLCDSCEGKFNITRLNPPLRDIPKGDWFCPRCVSGRWWGHLDPRIGKRVKGGTDNSFEGNGEATIEKCAFRCPEKRQGNSTLMYQVRFIDGRIEQWSLEKLDSALAISGLSVPAIKCLEAVSESPGYGYGVDHGLRVDLVPVPLNPYVSDAAAQVVLSSSVFRDTITASATLLVIDPREMTASEWLRLLVLLTMKCSSSDVIQNVVSEMESKAAETMSLSLEKLSKVTDIKDILPEVIEDDGDVPPIEESASHVIGESDFVESQRFDTSNGKSDETRPSTPKVERFSVVEASSVEFVEDVDMDTMPDTPGSISTQEATQVAEAIPINQEKVDIHVKAKKAKSKRDRIIEDSIVGYNVKSQLRPALASFEQDSVSSVIDSSLTKNPTLDFSKMRCRRTVCHFCGLTDAALGLPLVRVPNEEEWSSLIALASRGRRTHLIAEVPAIDVVSSPHTKHKEPKLVSLSIRVGEEIISAKETLFTKLDDVGMLQLIPRSEQGFQSDLLFKYNLGLPFVSGSLSAHESCAVAAHNARKEMMIEKYRARRAELVEKEAGMACGRTLQLGQDRMGRTFWKFLSDSESLFVCTDSTGKSAPSDQPVWHRYSYPESIASVLVGLDKDDVVKDLERVFPFAVRMVKERTWTDMLLKKKFPQVSHFLSRGAHSNGDAMDINGERSVEVEGGFDPYSEGEEVLVESKSGDLLWDASVIEVSTGSGDDLVRVIDAYKVSYNGWSARFEDWVKPSRVIEPNENNRLLQDELLEQYSETRGGLPPALNMLRAKDYLNIRDRARGNLPLPDFARIAYLNEGMSSSEKTFGLAKAALLAVDAALPIGSLDATDKGPWRSTYAERWRSMVKKAEGPAQLMRCIILLEDTITEDWIKQDLGHLRTVLPGRWKALGEATPAGLAMRIILLDRAIMYETVDRKRFSCKKKQK</sequence>
<dbReference type="KEGG" id="pti:PHATRDRAFT_45987"/>
<dbReference type="GeneID" id="7201052"/>
<dbReference type="SUPFAM" id="SSF57903">
    <property type="entry name" value="FYVE/PHD zinc finger"/>
    <property type="match status" value="1"/>
</dbReference>
<dbReference type="SUPFAM" id="SSF54160">
    <property type="entry name" value="Chromo domain-like"/>
    <property type="match status" value="1"/>
</dbReference>
<dbReference type="CDD" id="cd04369">
    <property type="entry name" value="Bromodomain"/>
    <property type="match status" value="1"/>
</dbReference>
<feature type="region of interest" description="Disordered" evidence="3">
    <location>
        <begin position="705"/>
        <end position="735"/>
    </location>
</feature>
<dbReference type="InterPro" id="IPR016197">
    <property type="entry name" value="Chromo-like_dom_sf"/>
</dbReference>
<feature type="compositionally biased region" description="Acidic residues" evidence="3">
    <location>
        <begin position="1203"/>
        <end position="1217"/>
    </location>
</feature>
<gene>
    <name evidence="5" type="ORF">PHATRDRAFT_45987</name>
</gene>
<dbReference type="STRING" id="556484.B7FZE5"/>
<feature type="region of interest" description="Disordered" evidence="3">
    <location>
        <begin position="1195"/>
        <end position="1220"/>
    </location>
</feature>
<accession>B7FZE5</accession>
<dbReference type="SMART" id="SM00297">
    <property type="entry name" value="BROMO"/>
    <property type="match status" value="1"/>
</dbReference>
<evidence type="ECO:0000256" key="3">
    <source>
        <dbReference type="SAM" id="MobiDB-lite"/>
    </source>
</evidence>
<evidence type="ECO:0000313" key="6">
    <source>
        <dbReference type="Proteomes" id="UP000000759"/>
    </source>
</evidence>
<feature type="region of interest" description="Disordered" evidence="3">
    <location>
        <begin position="477"/>
        <end position="553"/>
    </location>
</feature>
<dbReference type="Proteomes" id="UP000000759">
    <property type="component" value="Chromosome 8"/>
</dbReference>
<organism evidence="5 6">
    <name type="scientific">Phaeodactylum tricornutum (strain CCAP 1055/1)</name>
    <dbReference type="NCBI Taxonomy" id="556484"/>
    <lineage>
        <taxon>Eukaryota</taxon>
        <taxon>Sar</taxon>
        <taxon>Stramenopiles</taxon>
        <taxon>Ochrophyta</taxon>
        <taxon>Bacillariophyta</taxon>
        <taxon>Bacillariophyceae</taxon>
        <taxon>Bacillariophycidae</taxon>
        <taxon>Naviculales</taxon>
        <taxon>Phaeodactylaceae</taxon>
        <taxon>Phaeodactylum</taxon>
    </lineage>
</organism>
<dbReference type="eggNOG" id="KOG1246">
    <property type="taxonomic scope" value="Eukaryota"/>
</dbReference>
<feature type="compositionally biased region" description="Acidic residues" evidence="3">
    <location>
        <begin position="75"/>
        <end position="87"/>
    </location>
</feature>